<comment type="caution">
    <text evidence="2">The sequence shown here is derived from an EMBL/GenBank/DDBJ whole genome shotgun (WGS) entry which is preliminary data.</text>
</comment>
<keyword evidence="3" id="KW-1185">Reference proteome</keyword>
<dbReference type="SUPFAM" id="SSF56672">
    <property type="entry name" value="DNA/RNA polymerases"/>
    <property type="match status" value="1"/>
</dbReference>
<gene>
    <name evidence="2" type="ORF">NC653_022191</name>
</gene>
<organism evidence="2 3">
    <name type="scientific">Populus alba x Populus x berolinensis</name>
    <dbReference type="NCBI Taxonomy" id="444605"/>
    <lineage>
        <taxon>Eukaryota</taxon>
        <taxon>Viridiplantae</taxon>
        <taxon>Streptophyta</taxon>
        <taxon>Embryophyta</taxon>
        <taxon>Tracheophyta</taxon>
        <taxon>Spermatophyta</taxon>
        <taxon>Magnoliopsida</taxon>
        <taxon>eudicotyledons</taxon>
        <taxon>Gunneridae</taxon>
        <taxon>Pentapetalae</taxon>
        <taxon>rosids</taxon>
        <taxon>fabids</taxon>
        <taxon>Malpighiales</taxon>
        <taxon>Salicaceae</taxon>
        <taxon>Saliceae</taxon>
        <taxon>Populus</taxon>
    </lineage>
</organism>
<dbReference type="AlphaFoldDB" id="A0AAD6QFT3"/>
<dbReference type="CDD" id="cd01650">
    <property type="entry name" value="RT_nLTR_like"/>
    <property type="match status" value="1"/>
</dbReference>
<protein>
    <recommendedName>
        <fullName evidence="1">Reverse transcriptase domain-containing protein</fullName>
    </recommendedName>
</protein>
<dbReference type="InterPro" id="IPR000477">
    <property type="entry name" value="RT_dom"/>
</dbReference>
<reference evidence="2" key="1">
    <citation type="journal article" date="2023" name="Mol. Ecol. Resour.">
        <title>Chromosome-level genome assembly of a triploid poplar Populus alba 'Berolinensis'.</title>
        <authorList>
            <person name="Chen S."/>
            <person name="Yu Y."/>
            <person name="Wang X."/>
            <person name="Wang S."/>
            <person name="Zhang T."/>
            <person name="Zhou Y."/>
            <person name="He R."/>
            <person name="Meng N."/>
            <person name="Wang Y."/>
            <person name="Liu W."/>
            <person name="Liu Z."/>
            <person name="Liu J."/>
            <person name="Guo Q."/>
            <person name="Huang H."/>
            <person name="Sederoff R.R."/>
            <person name="Wang G."/>
            <person name="Qu G."/>
            <person name="Chen S."/>
        </authorList>
    </citation>
    <scope>NUCLEOTIDE SEQUENCE</scope>
    <source>
        <strain evidence="2">SC-2020</strain>
    </source>
</reference>
<dbReference type="Proteomes" id="UP001164929">
    <property type="component" value="Chromosome 8"/>
</dbReference>
<feature type="domain" description="Reverse transcriptase" evidence="1">
    <location>
        <begin position="268"/>
        <end position="546"/>
    </location>
</feature>
<evidence type="ECO:0000313" key="3">
    <source>
        <dbReference type="Proteomes" id="UP001164929"/>
    </source>
</evidence>
<sequence length="985" mass="112557">MPRLISDHSAMLFHLTNPTFVKPRQSPFKFLNAWTDRADFMEIVSTSWDSRITGNPIYQLTTKLCILKSALRKLHQQHTSHIASRVNQAKAAWNEAQFHLDSNPTSTAAKTSERTHASLYMQLCKDEESMLKQRSRINWLQLGDRNTKFFHNSLLHRQVRNRIHGLQDPTGTTITDQQDMGKLASNYYEHLLSAPQIPLPGPVNYMYPNTISEASRSAINLPITDEDIKAALFSIPDNKSPGPDGYNAYFFKHCWSIIGPNFLAAVRYFFTNNCLPRCVNATRIALVPKVENPSCMNDFRPISCCNVLYKCISKVIVIRLKAALGDVIGLAQSAFLPGRNISDAILLTQELMHNTHLNTGPSRCALKVDLRKAFDTVRWDFILAGLAAIGIPQHMIQWITICITTAHYTVNLNGELHGFFKATRGIRQGDPLSPYLFVLAMEGLGGIITQATQNNAFKYHWRCAINKITHICFADDLMLYCHADTSSVNILYSCLDKFSTVSGLTINYAKSSIYLSGVDFDTKNRICNQLGFQQGTLPVRYLGVPLISTRLKHADCISLLERLTARIKLWTSSSLTYAGRLQLIKSVLFSIQVYWSSLFILPCSIIAKIEGIFSAFLWKGTSMAHMGAKVAWNSICYPLTEGGLGIKNLKTWNKAATLKHIWRLLVDKDSLWTIWVTTILLRNKSFWHVHVPSTASWAWRKILQSREWCRGLFTNCIGNGSSTSLWYDYWLPDGQRLIDILPLRALTSTGLSWTSMVSHIIHNGGWNFPDIPGLQSTWGAINFGPHIDREDQYIWRLHSTGIFTIKSAWEFLRPKKSVTTLHHLIWFTGHIPRHSFILWLASLGRLRTMDRLHGEITTTNCTLCGIYMETHDHLFFECSYTKSVWTTICHRANQHWPCKPWTQLLHWSATHYNQRNNTDHMIGRLLLSATVYYLWYERNNRVFISTSQPYHTTVEAIYQQIRTRLAHMNIALPSRTRAIWNLQDD</sequence>
<dbReference type="PROSITE" id="PS50878">
    <property type="entry name" value="RT_POL"/>
    <property type="match status" value="1"/>
</dbReference>
<name>A0AAD6QFT3_9ROSI</name>
<proteinExistence type="predicted"/>
<evidence type="ECO:0000313" key="2">
    <source>
        <dbReference type="EMBL" id="KAJ6989543.1"/>
    </source>
</evidence>
<evidence type="ECO:0000259" key="1">
    <source>
        <dbReference type="PROSITE" id="PS50878"/>
    </source>
</evidence>
<dbReference type="InterPro" id="IPR026960">
    <property type="entry name" value="RVT-Znf"/>
</dbReference>
<accession>A0AAD6QFT3</accession>
<dbReference type="PANTHER" id="PTHR33116">
    <property type="entry name" value="REVERSE TRANSCRIPTASE ZINC-BINDING DOMAIN-CONTAINING PROTEIN-RELATED-RELATED"/>
    <property type="match status" value="1"/>
</dbReference>
<dbReference type="EMBL" id="JAQIZT010000008">
    <property type="protein sequence ID" value="KAJ6989543.1"/>
    <property type="molecule type" value="Genomic_DNA"/>
</dbReference>
<dbReference type="PANTHER" id="PTHR33116:SF84">
    <property type="entry name" value="RNA-DIRECTED DNA POLYMERASE"/>
    <property type="match status" value="1"/>
</dbReference>
<dbReference type="Pfam" id="PF13966">
    <property type="entry name" value="zf-RVT"/>
    <property type="match status" value="1"/>
</dbReference>
<dbReference type="Pfam" id="PF00078">
    <property type="entry name" value="RVT_1"/>
    <property type="match status" value="1"/>
</dbReference>
<dbReference type="InterPro" id="IPR043502">
    <property type="entry name" value="DNA/RNA_pol_sf"/>
</dbReference>